<dbReference type="EMBL" id="JADFFK010000007">
    <property type="protein sequence ID" value="MBE9637485.1"/>
    <property type="molecule type" value="Genomic_DNA"/>
</dbReference>
<evidence type="ECO:0000259" key="5">
    <source>
        <dbReference type="PROSITE" id="PS50850"/>
    </source>
</evidence>
<sequence length="414" mass="42366">MEQIGDAPKVSQDRYRWVIVIAASIVLAVSMGQLVNGLSAFFTPLEDSQGWSRGDIALINSAGLIGLALGGIAMGWLADRVDTRRVVLAGAVVTGLCVTAAGFTTALWQLYALFFLAGALGGGALFAPLFALVGSWFRTGAGLAIGIVSAGQAMGQGGIPLANAMLIDALGWRGAFVAIGLASLVVMVPLALLARAPRAETAGAAAQAAEEEPAVRPAVVVVLMSLGVIFCCGLMSVPLMHLAPLVELCGASGPEAGGVLFVMMLTAIAGRVAFGKLADVIGALPAYLAASAWQTALVYVFIQIDDIGLFYLFAPIYGFGYAGVMTGVLTTIRALIPAWCRAGASGIIIAFAWGGHGLGGWLGGAFFDRTGSYDLTFGVAALAGVVNLALLLTLGALVLRGRANPPKPLRPVHA</sequence>
<accession>A0ABR9X1N9</accession>
<evidence type="ECO:0000313" key="6">
    <source>
        <dbReference type="EMBL" id="MBE9637485.1"/>
    </source>
</evidence>
<evidence type="ECO:0000256" key="4">
    <source>
        <dbReference type="SAM" id="Phobius"/>
    </source>
</evidence>
<comment type="caution">
    <text evidence="6">The sequence shown here is derived from an EMBL/GenBank/DDBJ whole genome shotgun (WGS) entry which is preliminary data.</text>
</comment>
<dbReference type="PANTHER" id="PTHR11360:SF290">
    <property type="entry name" value="MONOCARBOXYLATE MFS PERMEASE"/>
    <property type="match status" value="1"/>
</dbReference>
<evidence type="ECO:0000256" key="3">
    <source>
        <dbReference type="ARBA" id="ARBA00023136"/>
    </source>
</evidence>
<dbReference type="InterPro" id="IPR036259">
    <property type="entry name" value="MFS_trans_sf"/>
</dbReference>
<organism evidence="6 7">
    <name type="scientific">Salipiger mangrovisoli</name>
    <dbReference type="NCBI Taxonomy" id="2865933"/>
    <lineage>
        <taxon>Bacteria</taxon>
        <taxon>Pseudomonadati</taxon>
        <taxon>Pseudomonadota</taxon>
        <taxon>Alphaproteobacteria</taxon>
        <taxon>Rhodobacterales</taxon>
        <taxon>Roseobacteraceae</taxon>
        <taxon>Salipiger</taxon>
    </lineage>
</organism>
<gene>
    <name evidence="6" type="ORF">IQ782_11580</name>
</gene>
<feature type="transmembrane region" description="Helical" evidence="4">
    <location>
        <begin position="171"/>
        <end position="193"/>
    </location>
</feature>
<feature type="transmembrane region" description="Helical" evidence="4">
    <location>
        <begin position="256"/>
        <end position="274"/>
    </location>
</feature>
<feature type="transmembrane region" description="Helical" evidence="4">
    <location>
        <begin position="342"/>
        <end position="363"/>
    </location>
</feature>
<dbReference type="PANTHER" id="PTHR11360">
    <property type="entry name" value="MONOCARBOXYLATE TRANSPORTER"/>
    <property type="match status" value="1"/>
</dbReference>
<proteinExistence type="predicted"/>
<keyword evidence="2 4" id="KW-1133">Transmembrane helix</keyword>
<feature type="transmembrane region" description="Helical" evidence="4">
    <location>
        <begin position="17"/>
        <end position="36"/>
    </location>
</feature>
<keyword evidence="1 4" id="KW-0812">Transmembrane</keyword>
<feature type="transmembrane region" description="Helical" evidence="4">
    <location>
        <begin position="308"/>
        <end position="330"/>
    </location>
</feature>
<dbReference type="InterPro" id="IPR011701">
    <property type="entry name" value="MFS"/>
</dbReference>
<dbReference type="Gene3D" id="1.20.1250.20">
    <property type="entry name" value="MFS general substrate transporter like domains"/>
    <property type="match status" value="2"/>
</dbReference>
<feature type="transmembrane region" description="Helical" evidence="4">
    <location>
        <begin position="375"/>
        <end position="399"/>
    </location>
</feature>
<dbReference type="Pfam" id="PF07690">
    <property type="entry name" value="MFS_1"/>
    <property type="match status" value="1"/>
</dbReference>
<protein>
    <submittedName>
        <fullName evidence="6">MFS transporter</fullName>
    </submittedName>
</protein>
<reference evidence="6 7" key="1">
    <citation type="journal article" date="2021" name="Int. J. Syst. Evol. Microbiol.">
        <title>Salipiger mangrovisoli sp. nov., isolated from mangrove soil and the proposal for the reclassification of Paraphaeobacter pallidus as Salipiger pallidus comb. nov.</title>
        <authorList>
            <person name="Du J."/>
            <person name="Liu Y."/>
            <person name="Pei T."/>
            <person name="Deng M.R."/>
            <person name="Zhu H."/>
        </authorList>
    </citation>
    <scope>NUCLEOTIDE SEQUENCE [LARGE SCALE GENOMIC DNA]</scope>
    <source>
        <strain evidence="6 7">6D45A</strain>
    </source>
</reference>
<evidence type="ECO:0000313" key="7">
    <source>
        <dbReference type="Proteomes" id="UP000607796"/>
    </source>
</evidence>
<keyword evidence="7" id="KW-1185">Reference proteome</keyword>
<dbReference type="Proteomes" id="UP000607796">
    <property type="component" value="Unassembled WGS sequence"/>
</dbReference>
<feature type="transmembrane region" description="Helical" evidence="4">
    <location>
        <begin position="214"/>
        <end position="236"/>
    </location>
</feature>
<dbReference type="InterPro" id="IPR050327">
    <property type="entry name" value="Proton-linked_MCT"/>
</dbReference>
<dbReference type="RefSeq" id="WP_194134787.1">
    <property type="nucleotide sequence ID" value="NZ_JADFFK010000007.1"/>
</dbReference>
<feature type="transmembrane region" description="Helical" evidence="4">
    <location>
        <begin position="140"/>
        <end position="159"/>
    </location>
</feature>
<feature type="domain" description="Major facilitator superfamily (MFS) profile" evidence="5">
    <location>
        <begin position="16"/>
        <end position="404"/>
    </location>
</feature>
<feature type="transmembrane region" description="Helical" evidence="4">
    <location>
        <begin position="281"/>
        <end position="302"/>
    </location>
</feature>
<dbReference type="InterPro" id="IPR020846">
    <property type="entry name" value="MFS_dom"/>
</dbReference>
<feature type="transmembrane region" description="Helical" evidence="4">
    <location>
        <begin position="110"/>
        <end position="133"/>
    </location>
</feature>
<dbReference type="SUPFAM" id="SSF103473">
    <property type="entry name" value="MFS general substrate transporter"/>
    <property type="match status" value="1"/>
</dbReference>
<keyword evidence="3 4" id="KW-0472">Membrane</keyword>
<feature type="transmembrane region" description="Helical" evidence="4">
    <location>
        <begin position="85"/>
        <end position="104"/>
    </location>
</feature>
<name>A0ABR9X1N9_9RHOB</name>
<feature type="transmembrane region" description="Helical" evidence="4">
    <location>
        <begin position="56"/>
        <end position="78"/>
    </location>
</feature>
<evidence type="ECO:0000256" key="1">
    <source>
        <dbReference type="ARBA" id="ARBA00022692"/>
    </source>
</evidence>
<evidence type="ECO:0000256" key="2">
    <source>
        <dbReference type="ARBA" id="ARBA00022989"/>
    </source>
</evidence>
<dbReference type="PROSITE" id="PS50850">
    <property type="entry name" value="MFS"/>
    <property type="match status" value="1"/>
</dbReference>